<dbReference type="InterPro" id="IPR018488">
    <property type="entry name" value="cNMP-bd_CS"/>
</dbReference>
<evidence type="ECO:0000256" key="4">
    <source>
        <dbReference type="ARBA" id="ARBA00022989"/>
    </source>
</evidence>
<dbReference type="Pfam" id="PF00027">
    <property type="entry name" value="cNMP_binding"/>
    <property type="match status" value="1"/>
</dbReference>
<dbReference type="GO" id="GO:0044877">
    <property type="term" value="F:protein-containing complex binding"/>
    <property type="evidence" value="ECO:0007669"/>
    <property type="project" value="TreeGrafter"/>
</dbReference>
<evidence type="ECO:0000256" key="11">
    <source>
        <dbReference type="SAM" id="Phobius"/>
    </source>
</evidence>
<dbReference type="CDD" id="cd00038">
    <property type="entry name" value="CAP_ED"/>
    <property type="match status" value="1"/>
</dbReference>
<evidence type="ECO:0000313" key="14">
    <source>
        <dbReference type="WBParaSite" id="jg23168"/>
    </source>
</evidence>
<dbReference type="PROSITE" id="PS00888">
    <property type="entry name" value="CNMP_BINDING_1"/>
    <property type="match status" value="1"/>
</dbReference>
<evidence type="ECO:0000256" key="3">
    <source>
        <dbReference type="ARBA" id="ARBA00022692"/>
    </source>
</evidence>
<dbReference type="SMART" id="SM00100">
    <property type="entry name" value="cNMP"/>
    <property type="match status" value="1"/>
</dbReference>
<feature type="transmembrane region" description="Helical" evidence="11">
    <location>
        <begin position="409"/>
        <end position="431"/>
    </location>
</feature>
<keyword evidence="6 11" id="KW-0472">Membrane</keyword>
<evidence type="ECO:0000256" key="5">
    <source>
        <dbReference type="ARBA" id="ARBA00023065"/>
    </source>
</evidence>
<dbReference type="InterPro" id="IPR000595">
    <property type="entry name" value="cNMP-bd_dom"/>
</dbReference>
<dbReference type="GO" id="GO:0005223">
    <property type="term" value="F:intracellularly cGMP-activated cation channel activity"/>
    <property type="evidence" value="ECO:0007669"/>
    <property type="project" value="TreeGrafter"/>
</dbReference>
<evidence type="ECO:0000256" key="6">
    <source>
        <dbReference type="ARBA" id="ARBA00023136"/>
    </source>
</evidence>
<dbReference type="GO" id="GO:0030553">
    <property type="term" value="F:cGMP binding"/>
    <property type="evidence" value="ECO:0007669"/>
    <property type="project" value="TreeGrafter"/>
</dbReference>
<dbReference type="PANTHER" id="PTHR45638:SF11">
    <property type="entry name" value="CYCLIC NUCLEOTIDE-GATED CATION CHANNEL SUBUNIT A"/>
    <property type="match status" value="1"/>
</dbReference>
<dbReference type="GO" id="GO:0005222">
    <property type="term" value="F:intracellularly cAMP-activated cation channel activity"/>
    <property type="evidence" value="ECO:0007669"/>
    <property type="project" value="TreeGrafter"/>
</dbReference>
<dbReference type="InterPro" id="IPR032406">
    <property type="entry name" value="CLZ_dom"/>
</dbReference>
<dbReference type="PROSITE" id="PS00889">
    <property type="entry name" value="CNMP_BINDING_2"/>
    <property type="match status" value="1"/>
</dbReference>
<dbReference type="GO" id="GO:0017071">
    <property type="term" value="C:intracellular cyclic nucleotide activated cation channel complex"/>
    <property type="evidence" value="ECO:0007669"/>
    <property type="project" value="TreeGrafter"/>
</dbReference>
<sequence length="688" mass="78070">MAMEHLSRGNGNTTYRRQSHQPATSFDVPFADEDRSEQTKEDGQNEISATAVFKETHLNGGLIREPKAGTSMNPEEGQPISANLEPGQCIQVEESLSRTNNVSAAAKKFKKFGEGASNTTSSGNSTVNLQGSNRKKFRTIAKGLSMMSRAKVAAADTAALSREQAAFLNKYGMTMSSVTDKFVIDPSKDHYYYWTGIVSLAYLYNLLFCVFRCVFIDVDVGLFWIIFFIVLDVLADCIYVIDSFCHSRTGYLEQGLLVRDVRKITKRYWKSSQRNWDLLSCMPLDYVWEAVFMTPKPVFRFNRLMRLNHMQMFINATETRISIPNAFRIGCVVMYILILIHWNACVYFLASSIIGLGHDSWVYGVRNIQSLPPDIEDSLARRYVYSFYWSTLMMTTIGEVPGPVTSLEFVFVTFDVMCGVLIFAIIVGNVGSMISNMSNARSEFQNSVDSMKQYLEMRKVGKHLVSRVLKWFDYLWANKQSLNDNAVLEVLPTKLQAEIAMHVHFETLRKVRIFQDCEAGLLAELVLKLQLQVFSPMDYVCRKGDVGREMYIVKRGRLQVVADDGIKVFHNLTEGSVFGELSILNIAGSKIGNRRSASIRSVLIQKGREILRKDNLLEEDAPDETKTTDETAAELTKAMEKLQFRLAKLIAEHVNTESKMKSRIEYLEAQVKKYGLDEGFDEIEEQFS</sequence>
<dbReference type="PANTHER" id="PTHR45638">
    <property type="entry name" value="CYCLIC NUCLEOTIDE-GATED CATION CHANNEL SUBUNIT A"/>
    <property type="match status" value="1"/>
</dbReference>
<evidence type="ECO:0000313" key="13">
    <source>
        <dbReference type="Proteomes" id="UP000887574"/>
    </source>
</evidence>
<keyword evidence="7" id="KW-1071">Ligand-gated ion channel</keyword>
<dbReference type="SUPFAM" id="SSF51206">
    <property type="entry name" value="cAMP-binding domain-like"/>
    <property type="match status" value="1"/>
</dbReference>
<evidence type="ECO:0000259" key="12">
    <source>
        <dbReference type="PROSITE" id="PS50042"/>
    </source>
</evidence>
<feature type="transmembrane region" description="Helical" evidence="11">
    <location>
        <begin position="191"/>
        <end position="215"/>
    </location>
</feature>
<dbReference type="WBParaSite" id="jg23168">
    <property type="protein sequence ID" value="jg23168"/>
    <property type="gene ID" value="jg23168"/>
</dbReference>
<dbReference type="Gene3D" id="2.60.120.10">
    <property type="entry name" value="Jelly Rolls"/>
    <property type="match status" value="1"/>
</dbReference>
<keyword evidence="5" id="KW-0406">Ion transport</keyword>
<dbReference type="Gene3D" id="1.20.5.300">
    <property type="match status" value="1"/>
</dbReference>
<dbReference type="Gene3D" id="1.10.287.630">
    <property type="entry name" value="Helix hairpin bin"/>
    <property type="match status" value="1"/>
</dbReference>
<dbReference type="Pfam" id="PF16526">
    <property type="entry name" value="CLZ"/>
    <property type="match status" value="1"/>
</dbReference>
<keyword evidence="13" id="KW-1185">Reference proteome</keyword>
<feature type="compositionally biased region" description="Basic and acidic residues" evidence="10">
    <location>
        <begin position="32"/>
        <end position="43"/>
    </location>
</feature>
<keyword evidence="3 11" id="KW-0812">Transmembrane</keyword>
<dbReference type="Proteomes" id="UP000887574">
    <property type="component" value="Unplaced"/>
</dbReference>
<dbReference type="InterPro" id="IPR003938">
    <property type="entry name" value="K_chnl_volt-dep_EAG/ELK/ERG"/>
</dbReference>
<keyword evidence="2" id="KW-0813">Transport</keyword>
<proteinExistence type="predicted"/>
<dbReference type="PRINTS" id="PR01463">
    <property type="entry name" value="EAGCHANLFMLY"/>
</dbReference>
<dbReference type="InterPro" id="IPR018490">
    <property type="entry name" value="cNMP-bd_dom_sf"/>
</dbReference>
<protein>
    <submittedName>
        <fullName evidence="14">Cyclic nucleotide-binding domain-containing protein</fullName>
    </submittedName>
</protein>
<keyword evidence="9" id="KW-0175">Coiled coil</keyword>
<feature type="transmembrane region" description="Helical" evidence="11">
    <location>
        <begin position="221"/>
        <end position="241"/>
    </location>
</feature>
<dbReference type="FunFam" id="1.10.287.630:FF:000001">
    <property type="entry name" value="Cyclic nucleotide-gated channel alpha 3"/>
    <property type="match status" value="1"/>
</dbReference>
<dbReference type="PROSITE" id="PS50042">
    <property type="entry name" value="CNMP_BINDING_3"/>
    <property type="match status" value="1"/>
</dbReference>
<name>A0A915DU10_9BILA</name>
<keyword evidence="4 11" id="KW-1133">Transmembrane helix</keyword>
<dbReference type="InterPro" id="IPR014710">
    <property type="entry name" value="RmlC-like_jellyroll"/>
</dbReference>
<dbReference type="InterPro" id="IPR005821">
    <property type="entry name" value="Ion_trans_dom"/>
</dbReference>
<evidence type="ECO:0000256" key="1">
    <source>
        <dbReference type="ARBA" id="ARBA00004141"/>
    </source>
</evidence>
<feature type="region of interest" description="Disordered" evidence="10">
    <location>
        <begin position="1"/>
        <end position="46"/>
    </location>
</feature>
<feature type="domain" description="Cyclic nucleotide-binding" evidence="12">
    <location>
        <begin position="513"/>
        <end position="601"/>
    </location>
</feature>
<evidence type="ECO:0000256" key="8">
    <source>
        <dbReference type="ARBA" id="ARBA00023303"/>
    </source>
</evidence>
<dbReference type="GO" id="GO:0005886">
    <property type="term" value="C:plasma membrane"/>
    <property type="evidence" value="ECO:0007669"/>
    <property type="project" value="TreeGrafter"/>
</dbReference>
<feature type="compositionally biased region" description="Polar residues" evidence="10">
    <location>
        <begin position="9"/>
        <end position="24"/>
    </location>
</feature>
<accession>A0A915DU10</accession>
<comment type="subcellular location">
    <subcellularLocation>
        <location evidence="1">Membrane</location>
        <topology evidence="1">Multi-pass membrane protein</topology>
    </subcellularLocation>
</comment>
<evidence type="ECO:0000256" key="7">
    <source>
        <dbReference type="ARBA" id="ARBA00023286"/>
    </source>
</evidence>
<evidence type="ECO:0000256" key="2">
    <source>
        <dbReference type="ARBA" id="ARBA00022448"/>
    </source>
</evidence>
<dbReference type="Gene3D" id="1.10.287.70">
    <property type="match status" value="1"/>
</dbReference>
<dbReference type="AlphaFoldDB" id="A0A915DU10"/>
<dbReference type="Pfam" id="PF00520">
    <property type="entry name" value="Ion_trans"/>
    <property type="match status" value="1"/>
</dbReference>
<organism evidence="13 14">
    <name type="scientific">Ditylenchus dipsaci</name>
    <dbReference type="NCBI Taxonomy" id="166011"/>
    <lineage>
        <taxon>Eukaryota</taxon>
        <taxon>Metazoa</taxon>
        <taxon>Ecdysozoa</taxon>
        <taxon>Nematoda</taxon>
        <taxon>Chromadorea</taxon>
        <taxon>Rhabditida</taxon>
        <taxon>Tylenchina</taxon>
        <taxon>Tylenchomorpha</taxon>
        <taxon>Sphaerularioidea</taxon>
        <taxon>Anguinidae</taxon>
        <taxon>Anguininae</taxon>
        <taxon>Ditylenchus</taxon>
    </lineage>
</organism>
<dbReference type="SUPFAM" id="SSF81324">
    <property type="entry name" value="Voltage-gated potassium channels"/>
    <property type="match status" value="1"/>
</dbReference>
<evidence type="ECO:0000256" key="10">
    <source>
        <dbReference type="SAM" id="MobiDB-lite"/>
    </source>
</evidence>
<dbReference type="InterPro" id="IPR050866">
    <property type="entry name" value="CNG_cation_channel"/>
</dbReference>
<feature type="coiled-coil region" evidence="9">
    <location>
        <begin position="632"/>
        <end position="659"/>
    </location>
</feature>
<reference evidence="14" key="1">
    <citation type="submission" date="2022-11" db="UniProtKB">
        <authorList>
            <consortium name="WormBaseParasite"/>
        </authorList>
    </citation>
    <scope>IDENTIFICATION</scope>
</reference>
<feature type="transmembrane region" description="Helical" evidence="11">
    <location>
        <begin position="329"/>
        <end position="350"/>
    </location>
</feature>
<dbReference type="GO" id="GO:0005249">
    <property type="term" value="F:voltage-gated potassium channel activity"/>
    <property type="evidence" value="ECO:0007669"/>
    <property type="project" value="InterPro"/>
</dbReference>
<keyword evidence="8" id="KW-0407">Ion channel</keyword>
<evidence type="ECO:0000256" key="9">
    <source>
        <dbReference type="SAM" id="Coils"/>
    </source>
</evidence>